<accession>A0A5D9CCT2</accession>
<organism evidence="5 6">
    <name type="scientific">Sphingomonas montanisoli</name>
    <dbReference type="NCBI Taxonomy" id="2606412"/>
    <lineage>
        <taxon>Bacteria</taxon>
        <taxon>Pseudomonadati</taxon>
        <taxon>Pseudomonadota</taxon>
        <taxon>Alphaproteobacteria</taxon>
        <taxon>Sphingomonadales</taxon>
        <taxon>Sphingomonadaceae</taxon>
        <taxon>Sphingomonas</taxon>
    </lineage>
</organism>
<name>A0A5D9CCT2_9SPHN</name>
<keyword evidence="1" id="KW-0805">Transcription regulation</keyword>
<protein>
    <recommendedName>
        <fullName evidence="4">Tetracycline repressor TetR C-terminal domain-containing protein</fullName>
    </recommendedName>
</protein>
<dbReference type="Pfam" id="PF02909">
    <property type="entry name" value="TetR_C_1"/>
    <property type="match status" value="1"/>
</dbReference>
<dbReference type="SUPFAM" id="SSF46689">
    <property type="entry name" value="Homeodomain-like"/>
    <property type="match status" value="1"/>
</dbReference>
<dbReference type="InterPro" id="IPR004111">
    <property type="entry name" value="Repressor_TetR_C"/>
</dbReference>
<dbReference type="Gene3D" id="1.10.357.10">
    <property type="entry name" value="Tetracycline Repressor, domain 2"/>
    <property type="match status" value="1"/>
</dbReference>
<gene>
    <name evidence="5" type="ORF">FYJ91_04990</name>
</gene>
<dbReference type="Gene3D" id="1.10.10.60">
    <property type="entry name" value="Homeodomain-like"/>
    <property type="match status" value="1"/>
</dbReference>
<evidence type="ECO:0000313" key="5">
    <source>
        <dbReference type="EMBL" id="TZG29479.1"/>
    </source>
</evidence>
<keyword evidence="2" id="KW-0804">Transcription</keyword>
<feature type="region of interest" description="Disordered" evidence="3">
    <location>
        <begin position="1"/>
        <end position="28"/>
    </location>
</feature>
<dbReference type="SUPFAM" id="SSF48498">
    <property type="entry name" value="Tetracyclin repressor-like, C-terminal domain"/>
    <property type="match status" value="1"/>
</dbReference>
<comment type="caution">
    <text evidence="5">The sequence shown here is derived from an EMBL/GenBank/DDBJ whole genome shotgun (WGS) entry which is preliminary data.</text>
</comment>
<evidence type="ECO:0000256" key="1">
    <source>
        <dbReference type="ARBA" id="ARBA00023015"/>
    </source>
</evidence>
<reference evidence="5 6" key="1">
    <citation type="submission" date="2019-08" db="EMBL/GenBank/DDBJ databases">
        <authorList>
            <person name="Wang G."/>
            <person name="Xu Z."/>
        </authorList>
    </citation>
    <scope>NUCLEOTIDE SEQUENCE [LARGE SCALE GENOMIC DNA]</scope>
    <source>
        <strain evidence="5 6">ZX</strain>
    </source>
</reference>
<evidence type="ECO:0000313" key="6">
    <source>
        <dbReference type="Proteomes" id="UP000322077"/>
    </source>
</evidence>
<dbReference type="AlphaFoldDB" id="A0A5D9CCT2"/>
<dbReference type="Proteomes" id="UP000322077">
    <property type="component" value="Unassembled WGS sequence"/>
</dbReference>
<feature type="domain" description="Tetracycline repressor TetR C-terminal" evidence="4">
    <location>
        <begin position="91"/>
        <end position="172"/>
    </location>
</feature>
<dbReference type="EMBL" id="VTOU01000001">
    <property type="protein sequence ID" value="TZG29479.1"/>
    <property type="molecule type" value="Genomic_DNA"/>
</dbReference>
<evidence type="ECO:0000256" key="3">
    <source>
        <dbReference type="SAM" id="MobiDB-lite"/>
    </source>
</evidence>
<feature type="compositionally biased region" description="Polar residues" evidence="3">
    <location>
        <begin position="1"/>
        <end position="18"/>
    </location>
</feature>
<evidence type="ECO:0000259" key="4">
    <source>
        <dbReference type="Pfam" id="PF02909"/>
    </source>
</evidence>
<evidence type="ECO:0000256" key="2">
    <source>
        <dbReference type="ARBA" id="ARBA00023163"/>
    </source>
</evidence>
<dbReference type="InterPro" id="IPR009057">
    <property type="entry name" value="Homeodomain-like_sf"/>
</dbReference>
<dbReference type="GO" id="GO:0045892">
    <property type="term" value="P:negative regulation of DNA-templated transcription"/>
    <property type="evidence" value="ECO:0007669"/>
    <property type="project" value="InterPro"/>
</dbReference>
<keyword evidence="6" id="KW-1185">Reference proteome</keyword>
<sequence>MVRYPTSMTARNQTISASPTPRRPQGRPRRLTIDTIIDTACEIGIDRLDMAGLAAKLGTGVATLYGYVDNYDHLVHLTLQRLARSTLIVDHGQSWQAVLREHAAAIFAVYRRHPQLIGHMMDGTRRTLADIVYFDHVVKLLVDRGIAAPRALSLYFEVNQIVVGAAVGMHYRASAEAAAGGPDALRQELIAACDASGLPALGEGFATAGLPPALGDYERALERLIAEYDATP</sequence>
<proteinExistence type="predicted"/>
<dbReference type="InterPro" id="IPR036271">
    <property type="entry name" value="Tet_transcr_reg_TetR-rel_C_sf"/>
</dbReference>